<reference evidence="3" key="1">
    <citation type="submission" date="2018-10" db="EMBL/GenBank/DDBJ databases">
        <authorList>
            <consortium name="NARMS: The National Antimicrobial Resistance Monitoring System"/>
        </authorList>
    </citation>
    <scope>NUCLEOTIDE SEQUENCE [LARGE SCALE GENOMIC DNA]</scope>
    <source>
        <strain evidence="3">CVM N17EC0388</strain>
    </source>
</reference>
<dbReference type="PANTHER" id="PTHR30344:SF1">
    <property type="entry name" value="6-PHOSPHOGLUCONOLACTONASE"/>
    <property type="match status" value="1"/>
</dbReference>
<dbReference type="AlphaFoldDB" id="A0A3L0W9D4"/>
<evidence type="ECO:0000256" key="1">
    <source>
        <dbReference type="ARBA" id="ARBA00005564"/>
    </source>
</evidence>
<accession>A0A3L0W9D4</accession>
<evidence type="ECO:0000256" key="2">
    <source>
        <dbReference type="ARBA" id="ARBA00022526"/>
    </source>
</evidence>
<comment type="caution">
    <text evidence="3">The sequence shown here is derived from an EMBL/GenBank/DDBJ whole genome shotgun (WGS) entry which is preliminary data.</text>
</comment>
<evidence type="ECO:0000313" key="3">
    <source>
        <dbReference type="EMBL" id="MHO05585.1"/>
    </source>
</evidence>
<comment type="similarity">
    <text evidence="1">Belongs to the cycloisomerase 2 family.</text>
</comment>
<dbReference type="EMBL" id="RNRV01000026">
    <property type="protein sequence ID" value="MHO05585.1"/>
    <property type="molecule type" value="Genomic_DNA"/>
</dbReference>
<proteinExistence type="inferred from homology"/>
<dbReference type="InterPro" id="IPR011045">
    <property type="entry name" value="N2O_reductase_N"/>
</dbReference>
<keyword evidence="2" id="KW-0313">Glucose metabolism</keyword>
<dbReference type="Pfam" id="PF10282">
    <property type="entry name" value="Lactonase"/>
    <property type="match status" value="1"/>
</dbReference>
<protein>
    <submittedName>
        <fullName evidence="3">6-phosphogluconolactonase</fullName>
    </submittedName>
</protein>
<gene>
    <name evidence="3" type="ORF">D9F05_14565</name>
</gene>
<dbReference type="InterPro" id="IPR019405">
    <property type="entry name" value="Lactonase_7-beta_prop"/>
</dbReference>
<dbReference type="InterPro" id="IPR050282">
    <property type="entry name" value="Cycloisomerase_2"/>
</dbReference>
<dbReference type="InterPro" id="IPR015943">
    <property type="entry name" value="WD40/YVTN_repeat-like_dom_sf"/>
</dbReference>
<dbReference type="Gene3D" id="2.130.10.10">
    <property type="entry name" value="YVTN repeat-like/Quinoprotein amine dehydrogenase"/>
    <property type="match status" value="1"/>
</dbReference>
<dbReference type="GO" id="GO:0017057">
    <property type="term" value="F:6-phosphogluconolactonase activity"/>
    <property type="evidence" value="ECO:0007669"/>
    <property type="project" value="TreeGrafter"/>
</dbReference>
<name>A0A3L0W9D4_ECOLX</name>
<keyword evidence="2" id="KW-0119">Carbohydrate metabolism</keyword>
<dbReference type="PANTHER" id="PTHR30344">
    <property type="entry name" value="6-PHOSPHOGLUCONOLACTONASE-RELATED"/>
    <property type="match status" value="1"/>
</dbReference>
<dbReference type="GO" id="GO:0005829">
    <property type="term" value="C:cytosol"/>
    <property type="evidence" value="ECO:0007669"/>
    <property type="project" value="TreeGrafter"/>
</dbReference>
<organism evidence="3">
    <name type="scientific">Escherichia coli</name>
    <dbReference type="NCBI Taxonomy" id="562"/>
    <lineage>
        <taxon>Bacteria</taxon>
        <taxon>Pseudomonadati</taxon>
        <taxon>Pseudomonadota</taxon>
        <taxon>Gammaproteobacteria</taxon>
        <taxon>Enterobacterales</taxon>
        <taxon>Enterobacteriaceae</taxon>
        <taxon>Escherichia</taxon>
    </lineage>
</organism>
<dbReference type="GO" id="GO:0006006">
    <property type="term" value="P:glucose metabolic process"/>
    <property type="evidence" value="ECO:0007669"/>
    <property type="project" value="UniProtKB-KW"/>
</dbReference>
<sequence length="336" mass="36229">MQQVVYVASPGSQQIHVFSLADSGEMQLLQVVSTPGQVQPLVISPDGKWLHAAVRPDFAVISYRIDADGKLAEQGSAPLAGSASHTAIDASGRFLFAASYAFNHVTVSPIDASGIVQAPHQQLAPLMTAHSVTLLTNEQGEQEALVACLTEDTIHRFILGADGQLLPHPLGDLHTAKGAGPRHLALHPVNGDIYCLNELDCTINRYRRDAGGQIRQQQSLDMLPEGYQGERWGADLHVTPDGRFLYSCERASSLLTLFGIAEQDGSLTTLAHFPTETMPRGFAIDHSGRYLVAAGQASHQVAIHRIDPELGQLTQLARHPVGEGAMWVRILALPIQ</sequence>
<dbReference type="SUPFAM" id="SSF50974">
    <property type="entry name" value="Nitrous oxide reductase, N-terminal domain"/>
    <property type="match status" value="1"/>
</dbReference>